<protein>
    <recommendedName>
        <fullName evidence="4">Transposase (Putative), gypsy type</fullName>
    </recommendedName>
</protein>
<evidence type="ECO:0000313" key="3">
    <source>
        <dbReference type="EMBL" id="GEU33244.1"/>
    </source>
</evidence>
<comment type="caution">
    <text evidence="3">The sequence shown here is derived from an EMBL/GenBank/DDBJ whole genome shotgun (WGS) entry which is preliminary data.</text>
</comment>
<feature type="compositionally biased region" description="Low complexity" evidence="2">
    <location>
        <begin position="276"/>
        <end position="288"/>
    </location>
</feature>
<feature type="region of interest" description="Disordered" evidence="2">
    <location>
        <begin position="141"/>
        <end position="218"/>
    </location>
</feature>
<feature type="region of interest" description="Disordered" evidence="2">
    <location>
        <begin position="236"/>
        <end position="288"/>
    </location>
</feature>
<reference evidence="3" key="1">
    <citation type="journal article" date="2019" name="Sci. Rep.">
        <title>Draft genome of Tanacetum cinerariifolium, the natural source of mosquito coil.</title>
        <authorList>
            <person name="Yamashiro T."/>
            <person name="Shiraishi A."/>
            <person name="Satake H."/>
            <person name="Nakayama K."/>
        </authorList>
    </citation>
    <scope>NUCLEOTIDE SEQUENCE</scope>
</reference>
<proteinExistence type="predicted"/>
<name>A0A6L2JC17_TANCI</name>
<accession>A0A6L2JC17</accession>
<dbReference type="EMBL" id="BKCJ010000442">
    <property type="protein sequence ID" value="GEU33244.1"/>
    <property type="molecule type" value="Genomic_DNA"/>
</dbReference>
<feature type="compositionally biased region" description="Basic and acidic residues" evidence="2">
    <location>
        <begin position="183"/>
        <end position="192"/>
    </location>
</feature>
<evidence type="ECO:0008006" key="4">
    <source>
        <dbReference type="Google" id="ProtNLM"/>
    </source>
</evidence>
<feature type="coiled-coil region" evidence="1">
    <location>
        <begin position="369"/>
        <end position="403"/>
    </location>
</feature>
<organism evidence="3">
    <name type="scientific">Tanacetum cinerariifolium</name>
    <name type="common">Dalmatian daisy</name>
    <name type="synonym">Chrysanthemum cinerariifolium</name>
    <dbReference type="NCBI Taxonomy" id="118510"/>
    <lineage>
        <taxon>Eukaryota</taxon>
        <taxon>Viridiplantae</taxon>
        <taxon>Streptophyta</taxon>
        <taxon>Embryophyta</taxon>
        <taxon>Tracheophyta</taxon>
        <taxon>Spermatophyta</taxon>
        <taxon>Magnoliopsida</taxon>
        <taxon>eudicotyledons</taxon>
        <taxon>Gunneridae</taxon>
        <taxon>Pentapetalae</taxon>
        <taxon>asterids</taxon>
        <taxon>campanulids</taxon>
        <taxon>Asterales</taxon>
        <taxon>Asteraceae</taxon>
        <taxon>Asteroideae</taxon>
        <taxon>Anthemideae</taxon>
        <taxon>Anthemidinae</taxon>
        <taxon>Tanacetum</taxon>
    </lineage>
</organism>
<dbReference type="AlphaFoldDB" id="A0A6L2JC17"/>
<sequence length="676" mass="74775">MSFSKRPGKNTPQCYTKPLDSLKNWNNRFFWVNERVFPTVVDWRTNASKNGKPAESTYSIEAVRALDTHRTPIQKQPEMLLCLVGISRRYYPGEEVYGSIQFDSCPKSDEGEDWKPPTCPHEVPLLTLTATRVIEMDDPAVATDSSGNRCPKMPSSEDVPASVAPGAGQAKDVATADPPAAAESRKRGRDGTDVNAPTKSLRRDHADPRPSGSSHGGKSLAAIQLGLASTVFVPEDAPAGVSDPDPLSFADPPSRPPVDVAQSSQGIAATGDPESENASSSAEVGSSKSVYRPEWGVTNGSLLDTPEACQDLVDHVTLPGYFFELRHMHNEEFLRQYNVNLARQVAMGSQLRLRFEQEAKLLRKSVAHVARRDKRIQAQELEKKNLEALLEVEANTKKAAEDRSVSGEVKLKAAFEEFKRQQDERLEQRSIAGRRWILGHGLRLAVMKCGESLELRQAFTDVVSVRIAKGLSESLRHGLEHGQAQQSLESIEAYDPEAKAKFLAALQTLKDLKYPLVDQLESLKDALMDVIMAALYLESDTGDDASQDIRDLRPSSSQLTIPVYPEVRDPRNPWACKEEIVLADAIAANISRAEKKKKCRIVCRTHGVGSAHHARSDGVPVYAPIVVPQGLALYWRTRLRRRNLKTILREFLIFIVPPVVLQTICVVNFVQVSELL</sequence>
<keyword evidence="1" id="KW-0175">Coiled coil</keyword>
<evidence type="ECO:0000256" key="1">
    <source>
        <dbReference type="SAM" id="Coils"/>
    </source>
</evidence>
<gene>
    <name evidence="3" type="ORF">Tci_005222</name>
</gene>
<evidence type="ECO:0000256" key="2">
    <source>
        <dbReference type="SAM" id="MobiDB-lite"/>
    </source>
</evidence>